<dbReference type="SUPFAM" id="SSF143548">
    <property type="entry name" value="Serine metabolism enzymes domain"/>
    <property type="match status" value="1"/>
</dbReference>
<keyword evidence="4 11" id="KW-0312">Gluconeogenesis</keyword>
<comment type="catalytic activity">
    <reaction evidence="10 11">
        <text>L-serine = pyruvate + NH4(+)</text>
        <dbReference type="Rhea" id="RHEA:19169"/>
        <dbReference type="ChEBI" id="CHEBI:15361"/>
        <dbReference type="ChEBI" id="CHEBI:28938"/>
        <dbReference type="ChEBI" id="CHEBI:33384"/>
        <dbReference type="EC" id="4.3.1.17"/>
    </reaction>
</comment>
<keyword evidence="15" id="KW-1185">Reference proteome</keyword>
<keyword evidence="9 11" id="KW-0456">Lyase</keyword>
<comment type="caution">
    <text evidence="14">The sequence shown here is derived from an EMBL/GenBank/DDBJ whole genome shotgun (WGS) entry which is preliminary data.</text>
</comment>
<evidence type="ECO:0000256" key="8">
    <source>
        <dbReference type="ARBA" id="ARBA00023014"/>
    </source>
</evidence>
<keyword evidence="6 11" id="KW-0479">Metal-binding</keyword>
<keyword evidence="8 11" id="KW-0411">Iron-sulfur</keyword>
<evidence type="ECO:0000256" key="1">
    <source>
        <dbReference type="ARBA" id="ARBA00001966"/>
    </source>
</evidence>
<comment type="cofactor">
    <cofactor evidence="1 11">
        <name>[4Fe-4S] cluster</name>
        <dbReference type="ChEBI" id="CHEBI:49883"/>
    </cofactor>
</comment>
<sequence length="457" mass="47958">MAISVFDLFSIGIGPSSSHTVGPMRAAKTFVDGLVEDGVLETVARVQAELFGSLGATGFGHGSDKAVLLGLSGELPEAIDTDTVPAKVAAIRDSGRLAVGGTHPVAFVEDTDLTMHRRKSLPAHPNGMVFRAFAADGSLVRERTYYSVGGGFVRDESYETDTVFVEDSTPVPYPFRTGADLLKHCADSGLPVSEIMLQNELSWRSREEVRAGLLEIWQVMVECVRNGYTHEGVLPGGLKVPRRAKSLHDKLLAEDGADDPLYAMDWVSLYALAVNEENAAGGRVVTAPTNGAAGIIPAVLHYYQRFVRGSSDDGIVTFLLTAGAIGSILKQTGSISGAEVGCQGEVGSASAMAAAGLTEVLGGSPAQVENAAEIGVEHHLGLTCDPVGGLVQIPCIERNAVGASKAIHAARMAMRGDGSHVVTLDKAIKTMRETGADMSVKYKETARGGLAVNVIEC</sequence>
<protein>
    <recommendedName>
        <fullName evidence="11">L-serine dehydratase</fullName>
        <ecNumber evidence="11">4.3.1.17</ecNumber>
    </recommendedName>
</protein>
<evidence type="ECO:0000259" key="12">
    <source>
        <dbReference type="Pfam" id="PF03313"/>
    </source>
</evidence>
<evidence type="ECO:0000256" key="11">
    <source>
        <dbReference type="RuleBase" id="RU366059"/>
    </source>
</evidence>
<dbReference type="PANTHER" id="PTHR30182:SF1">
    <property type="entry name" value="L-SERINE DEHYDRATASE 1"/>
    <property type="match status" value="1"/>
</dbReference>
<dbReference type="InterPro" id="IPR005131">
    <property type="entry name" value="Ser_deHydtase_bsu"/>
</dbReference>
<dbReference type="InterPro" id="IPR029009">
    <property type="entry name" value="ASB_dom_sf"/>
</dbReference>
<dbReference type="InterPro" id="IPR051318">
    <property type="entry name" value="Fe-S_L-Ser"/>
</dbReference>
<evidence type="ECO:0000259" key="13">
    <source>
        <dbReference type="Pfam" id="PF03315"/>
    </source>
</evidence>
<dbReference type="EC" id="4.3.1.17" evidence="11"/>
<dbReference type="Gene3D" id="3.30.1330.90">
    <property type="entry name" value="D-3-phosphoglycerate dehydrogenase, domain 3"/>
    <property type="match status" value="1"/>
</dbReference>
<evidence type="ECO:0000256" key="5">
    <source>
        <dbReference type="ARBA" id="ARBA00022485"/>
    </source>
</evidence>
<organism evidence="14 15">
    <name type="scientific">Amycolatopsis albidoflavus</name>
    <dbReference type="NCBI Taxonomy" id="102226"/>
    <lineage>
        <taxon>Bacteria</taxon>
        <taxon>Bacillati</taxon>
        <taxon>Actinomycetota</taxon>
        <taxon>Actinomycetes</taxon>
        <taxon>Pseudonocardiales</taxon>
        <taxon>Pseudonocardiaceae</taxon>
        <taxon>Amycolatopsis</taxon>
    </lineage>
</organism>
<evidence type="ECO:0000256" key="7">
    <source>
        <dbReference type="ARBA" id="ARBA00023004"/>
    </source>
</evidence>
<accession>A0ABW5HVT1</accession>
<comment type="pathway">
    <text evidence="2">Carbohydrate biosynthesis; gluconeogenesis.</text>
</comment>
<dbReference type="InterPro" id="IPR004644">
    <property type="entry name" value="Fe-S_L-Ser_mono"/>
</dbReference>
<feature type="domain" description="Serine dehydratase beta chain" evidence="13">
    <location>
        <begin position="4"/>
        <end position="156"/>
    </location>
</feature>
<evidence type="ECO:0000256" key="9">
    <source>
        <dbReference type="ARBA" id="ARBA00023239"/>
    </source>
</evidence>
<evidence type="ECO:0000256" key="4">
    <source>
        <dbReference type="ARBA" id="ARBA00022432"/>
    </source>
</evidence>
<dbReference type="RefSeq" id="WP_344285891.1">
    <property type="nucleotide sequence ID" value="NZ_BAAAHV010000023.1"/>
</dbReference>
<evidence type="ECO:0000313" key="15">
    <source>
        <dbReference type="Proteomes" id="UP001597542"/>
    </source>
</evidence>
<evidence type="ECO:0000256" key="10">
    <source>
        <dbReference type="ARBA" id="ARBA00049406"/>
    </source>
</evidence>
<gene>
    <name evidence="14" type="ORF">ACFSUT_10360</name>
</gene>
<name>A0ABW5HVT1_9PSEU</name>
<comment type="similarity">
    <text evidence="3 11">Belongs to the iron-sulfur dependent L-serine dehydratase family.</text>
</comment>
<evidence type="ECO:0000256" key="6">
    <source>
        <dbReference type="ARBA" id="ARBA00022723"/>
    </source>
</evidence>
<dbReference type="Pfam" id="PF03315">
    <property type="entry name" value="SDH_beta"/>
    <property type="match status" value="1"/>
</dbReference>
<proteinExistence type="inferred from homology"/>
<dbReference type="EMBL" id="JBHUKQ010000009">
    <property type="protein sequence ID" value="MFD2480675.1"/>
    <property type="molecule type" value="Genomic_DNA"/>
</dbReference>
<dbReference type="NCBIfam" id="TIGR00720">
    <property type="entry name" value="sda_mono"/>
    <property type="match status" value="1"/>
</dbReference>
<evidence type="ECO:0000256" key="3">
    <source>
        <dbReference type="ARBA" id="ARBA00008636"/>
    </source>
</evidence>
<dbReference type="PANTHER" id="PTHR30182">
    <property type="entry name" value="L-SERINE DEHYDRATASE"/>
    <property type="match status" value="1"/>
</dbReference>
<feature type="domain" description="Serine dehydratase-like alpha subunit" evidence="12">
    <location>
        <begin position="188"/>
        <end position="451"/>
    </location>
</feature>
<reference evidence="15" key="1">
    <citation type="journal article" date="2019" name="Int. J. Syst. Evol. Microbiol.">
        <title>The Global Catalogue of Microorganisms (GCM) 10K type strain sequencing project: providing services to taxonomists for standard genome sequencing and annotation.</title>
        <authorList>
            <consortium name="The Broad Institute Genomics Platform"/>
            <consortium name="The Broad Institute Genome Sequencing Center for Infectious Disease"/>
            <person name="Wu L."/>
            <person name="Ma J."/>
        </authorList>
    </citation>
    <scope>NUCLEOTIDE SEQUENCE [LARGE SCALE GENOMIC DNA]</scope>
    <source>
        <strain evidence="15">CGMCC 4.7638</strain>
    </source>
</reference>
<evidence type="ECO:0000256" key="2">
    <source>
        <dbReference type="ARBA" id="ARBA00004742"/>
    </source>
</evidence>
<dbReference type="Pfam" id="PF03313">
    <property type="entry name" value="SDH_alpha"/>
    <property type="match status" value="1"/>
</dbReference>
<keyword evidence="7 11" id="KW-0408">Iron</keyword>
<dbReference type="InterPro" id="IPR005130">
    <property type="entry name" value="Ser_deHydtase-like_asu"/>
</dbReference>
<dbReference type="GO" id="GO:0003941">
    <property type="term" value="F:L-serine ammonia-lyase activity"/>
    <property type="evidence" value="ECO:0007669"/>
    <property type="project" value="UniProtKB-EC"/>
</dbReference>
<dbReference type="Proteomes" id="UP001597542">
    <property type="component" value="Unassembled WGS sequence"/>
</dbReference>
<keyword evidence="5 11" id="KW-0004">4Fe-4S</keyword>
<evidence type="ECO:0000313" key="14">
    <source>
        <dbReference type="EMBL" id="MFD2480675.1"/>
    </source>
</evidence>